<dbReference type="GO" id="GO:0007091">
    <property type="term" value="P:metaphase/anaphase transition of mitotic cell cycle"/>
    <property type="evidence" value="ECO:0007669"/>
    <property type="project" value="TreeGrafter"/>
</dbReference>
<dbReference type="GO" id="GO:0005680">
    <property type="term" value="C:anaphase-promoting complex"/>
    <property type="evidence" value="ECO:0007669"/>
    <property type="project" value="InterPro"/>
</dbReference>
<proteinExistence type="inferred from homology"/>
<evidence type="ECO:0000313" key="7">
    <source>
        <dbReference type="WBParaSite" id="PgR063X_g030_t01"/>
    </source>
</evidence>
<dbReference type="GO" id="GO:0051301">
    <property type="term" value="P:cell division"/>
    <property type="evidence" value="ECO:0007669"/>
    <property type="project" value="UniProtKB-KW"/>
</dbReference>
<accession>A0A915BVF0</accession>
<keyword evidence="3" id="KW-0498">Mitosis</keyword>
<keyword evidence="2" id="KW-0132">Cell division</keyword>
<evidence type="ECO:0000256" key="2">
    <source>
        <dbReference type="ARBA" id="ARBA00022618"/>
    </source>
</evidence>
<evidence type="ECO:0000256" key="1">
    <source>
        <dbReference type="ARBA" id="ARBA00010547"/>
    </source>
</evidence>
<dbReference type="PANTHER" id="PTHR12827">
    <property type="entry name" value="MEIOTIC CHECKPOINT REGULATOR TSG24 FAMILY MEMBER"/>
    <property type="match status" value="1"/>
</dbReference>
<organism evidence="6 7">
    <name type="scientific">Parascaris univalens</name>
    <name type="common">Nematode worm</name>
    <dbReference type="NCBI Taxonomy" id="6257"/>
    <lineage>
        <taxon>Eukaryota</taxon>
        <taxon>Metazoa</taxon>
        <taxon>Ecdysozoa</taxon>
        <taxon>Nematoda</taxon>
        <taxon>Chromadorea</taxon>
        <taxon>Rhabditida</taxon>
        <taxon>Spirurina</taxon>
        <taxon>Ascaridomorpha</taxon>
        <taxon>Ascaridoidea</taxon>
        <taxon>Ascarididae</taxon>
        <taxon>Parascaris</taxon>
    </lineage>
</organism>
<dbReference type="PANTHER" id="PTHR12827:SF3">
    <property type="entry name" value="ANAPHASE-PROMOTING COMPLEX SUBUNIT 1"/>
    <property type="match status" value="1"/>
</dbReference>
<dbReference type="GO" id="GO:0031145">
    <property type="term" value="P:anaphase-promoting complex-dependent catabolic process"/>
    <property type="evidence" value="ECO:0007669"/>
    <property type="project" value="TreeGrafter"/>
</dbReference>
<keyword evidence="4" id="KW-0131">Cell cycle</keyword>
<comment type="similarity">
    <text evidence="1">Belongs to the APC1 family.</text>
</comment>
<evidence type="ECO:0000256" key="5">
    <source>
        <dbReference type="SAM" id="MobiDB-lite"/>
    </source>
</evidence>
<dbReference type="GO" id="GO:0070979">
    <property type="term" value="P:protein K11-linked ubiquitination"/>
    <property type="evidence" value="ECO:0007669"/>
    <property type="project" value="TreeGrafter"/>
</dbReference>
<dbReference type="InterPro" id="IPR024990">
    <property type="entry name" value="Apc1"/>
</dbReference>
<name>A0A915BVF0_PARUN</name>
<protein>
    <submittedName>
        <fullName evidence="7">Anaphase-promoting complex subunit 1</fullName>
    </submittedName>
</protein>
<dbReference type="GO" id="GO:0060090">
    <property type="term" value="F:molecular adaptor activity"/>
    <property type="evidence" value="ECO:0007669"/>
    <property type="project" value="TreeGrafter"/>
</dbReference>
<sequence>EYRVGGTYWMHERGVDQKRSMIVSESIRPLDSHVVEASKLRYRTLEDGSGEMLEIADDDTVTVTSLPGGVLLYRVTADFRLLDAFWCDFPTTATGGDFFDNCICLIGSQVIQFCPRNGCQIYAVTLPFSVSKVLQSPYGLILEKDHPPRSKRFDTLFPHLFSLSHPYNEVLPVVCRSKDDQKSCHYVSDALELEALNTLKGSRLLLCYSSRSCAHSLYFMRTVTKEEWKYAASKAESLVSRSTRGTPAEASVGQSPLCPSFLVTPRNRPRIDRQEPAHIVCTRSMTAAATFIHSLPFSPTGRIIHSRSFRDAALFRSRGTTFEASPRLASLYEQRGIVSAIDMRGSELELIAPEMCIESIWTEPRRRNADDMPSRMPATISFFTTDLIGQNYACFYSSEWEILKCVRVISHDDGSFTAARTYTAIKCISATNIEGRRMMAVVEMDRSTVLYTGIYRLGTLYAQYGTIERSMFPSNSNQSPHTQESACGITVCAPVDSVWPFRQGHFLLQEKDSSYSICSVPPSTSCDFVKECLDRICSLLPNDKSLRFASSWVLENSWRLTCRCRDNRLALEVALFIQFVFSRCGILIHDFVHFREIERIKVQCASSAADPKKKRTIPGDRSSAWEYLLSMQYVDAGELGMSTHRYTVDLSDEAELHSHALFMISGLHAGYEHAKMDTRLSFITPMMASSLHALSVVFDLPAYVNYYREDFPWLMEETFNVRGGVNKESLWGVHRFSERVPSFHGSVLRLIQEHGSLGSFSCPAKCLPVVVIIAVGLQKIRSSVDLQKAIGKNWNKKLELCDADAAVLTNILDSEESSVAYKCRRCACLFNVDEHYMVHLPPSISLLVCELLYDDHMLALNFFAPAPEMKPYRALPSEEDIQETVRRRWKDDGRFANATQMLDSSRPIFVPVVVGVPELEQREAQEQLLTMLNLRALAQCFGRAALDFRHCVPAMNAPLSVPTLCFQGRTHPANTPFEMQQTEVAKAIIEWGAYYNGLATALRIGGERSCKLDGEWLALSASEQKDSASAGMMYGFGLNGHIAKMNLFTIHELLSAGDRLMSVSVLLGYAANMVATGDRQIHKMLVTHLPFMMGPTLLELHIDPIVQTAALVGLGLLFAKSSNLGILTVLLNEMGKPAPVDQEPWTDRYSYTLAVGFAIGLISLGGGEELSANIPFVERYPSLQSRLLLMMEGGRRSLCVFPTSSPTDVLLHGACETVNPHTSQTSNHVMEFDNINPHLSSGPATVALGLMYLRTGNKMVAKRMRAPETLSNLEKVRPDHLLLRTLCQSLILWDQIEPTRAYVEELVPPVVRQYVSRFFDEEALLVDEDTAYLSTIMDLETIARSYLYIVAGACFAIAIRFASSCCSEAFRTIMHYLSIVFIEWGPTDRSLRLCHTAGSTVCSSVLNQLLYSVALVMAGSGDLEVLRMCRVLRRRVTEHSTHKDATVYSTQVAVSTAIGFLMMGKGRYAFATNDLSIAALVISLFPVAPHSVSDNRTYLQPLRFLWSLAAEERLVEVVDAETDEALDQATLAIRFKQSKLKDATLGFMHSPLILPELSNISEITFTCDNYESRVFHLQKPADLREIETVLRARHGSLPLTRIGRVKAKITQSRESHKDIDIGDDDLKNCNIGEMLLDAEEIDEEEIVKEVEEEKGASSGTMVEGAQSSEERGEQKWGPSYTDEVDRVIEMFSAVFGTSDAHGFLRQFMKDMVENDATRFPRVQFDEVKSFLERCERKRFEPTAISSELVDSVRNLR</sequence>
<evidence type="ECO:0000256" key="3">
    <source>
        <dbReference type="ARBA" id="ARBA00022776"/>
    </source>
</evidence>
<evidence type="ECO:0000313" key="6">
    <source>
        <dbReference type="Proteomes" id="UP000887569"/>
    </source>
</evidence>
<dbReference type="Gene3D" id="1.25.10.10">
    <property type="entry name" value="Leucine-rich Repeat Variant"/>
    <property type="match status" value="2"/>
</dbReference>
<feature type="region of interest" description="Disordered" evidence="5">
    <location>
        <begin position="1650"/>
        <end position="1678"/>
    </location>
</feature>
<evidence type="ECO:0000256" key="4">
    <source>
        <dbReference type="ARBA" id="ARBA00023306"/>
    </source>
</evidence>
<reference evidence="7" key="1">
    <citation type="submission" date="2022-11" db="UniProtKB">
        <authorList>
            <consortium name="WormBaseParasite"/>
        </authorList>
    </citation>
    <scope>IDENTIFICATION</scope>
</reference>
<dbReference type="WBParaSite" id="PgR063X_g030_t01">
    <property type="protein sequence ID" value="PgR063X_g030_t01"/>
    <property type="gene ID" value="PgR063X_g030"/>
</dbReference>
<dbReference type="InterPro" id="IPR011989">
    <property type="entry name" value="ARM-like"/>
</dbReference>
<dbReference type="Proteomes" id="UP000887569">
    <property type="component" value="Unplaced"/>
</dbReference>
<keyword evidence="6" id="KW-1185">Reference proteome</keyword>